<dbReference type="EMBL" id="UGYW01000002">
    <property type="protein sequence ID" value="SUJ26598.1"/>
    <property type="molecule type" value="Genomic_DNA"/>
</dbReference>
<evidence type="ECO:0000313" key="1">
    <source>
        <dbReference type="EMBL" id="SUJ26598.1"/>
    </source>
</evidence>
<dbReference type="Proteomes" id="UP000254893">
    <property type="component" value="Unassembled WGS sequence"/>
</dbReference>
<sequence length="46" mass="5223">MGLVNNFHGLLPDSSVYQSLFQLSFNASEHRKTTLSVYIIAYSPYL</sequence>
<protein>
    <submittedName>
        <fullName evidence="1">Uncharacterized protein</fullName>
    </submittedName>
</protein>
<organism evidence="1 2">
    <name type="scientific">Sphingobacterium spiritivorum</name>
    <name type="common">Flavobacterium spiritivorum</name>
    <dbReference type="NCBI Taxonomy" id="258"/>
    <lineage>
        <taxon>Bacteria</taxon>
        <taxon>Pseudomonadati</taxon>
        <taxon>Bacteroidota</taxon>
        <taxon>Sphingobacteriia</taxon>
        <taxon>Sphingobacteriales</taxon>
        <taxon>Sphingobacteriaceae</taxon>
        <taxon>Sphingobacterium</taxon>
    </lineage>
</organism>
<name>A0A380CS98_SPHSI</name>
<accession>A0A380CS98</accession>
<gene>
    <name evidence="1" type="ORF">NCTC11388_03984</name>
</gene>
<proteinExistence type="predicted"/>
<reference evidence="1 2" key="1">
    <citation type="submission" date="2018-06" db="EMBL/GenBank/DDBJ databases">
        <authorList>
            <consortium name="Pathogen Informatics"/>
            <person name="Doyle S."/>
        </authorList>
    </citation>
    <scope>NUCLEOTIDE SEQUENCE [LARGE SCALE GENOMIC DNA]</scope>
    <source>
        <strain evidence="1 2">NCTC11388</strain>
    </source>
</reference>
<dbReference type="AlphaFoldDB" id="A0A380CS98"/>
<evidence type="ECO:0000313" key="2">
    <source>
        <dbReference type="Proteomes" id="UP000254893"/>
    </source>
</evidence>